<dbReference type="PROSITE" id="PS50250">
    <property type="entry name" value="PCI"/>
    <property type="match status" value="1"/>
</dbReference>
<dbReference type="Gene3D" id="1.25.40.570">
    <property type="match status" value="2"/>
</dbReference>
<dbReference type="Pfam" id="PF21154">
    <property type="entry name" value="RPN7_PSMD6_C"/>
    <property type="match status" value="1"/>
</dbReference>
<organism evidence="4 5">
    <name type="scientific">Exophiala mesophila</name>
    <name type="common">Black yeast-like fungus</name>
    <dbReference type="NCBI Taxonomy" id="212818"/>
    <lineage>
        <taxon>Eukaryota</taxon>
        <taxon>Fungi</taxon>
        <taxon>Dikarya</taxon>
        <taxon>Ascomycota</taxon>
        <taxon>Pezizomycotina</taxon>
        <taxon>Eurotiomycetes</taxon>
        <taxon>Chaetothyriomycetidae</taxon>
        <taxon>Chaetothyriales</taxon>
        <taxon>Herpotrichiellaceae</taxon>
        <taxon>Exophiala</taxon>
    </lineage>
</organism>
<evidence type="ECO:0000256" key="1">
    <source>
        <dbReference type="ARBA" id="ARBA00022942"/>
    </source>
</evidence>
<proteinExistence type="predicted"/>
<dbReference type="InterPro" id="IPR019585">
    <property type="entry name" value="Rpn7/CSN1"/>
</dbReference>
<evidence type="ECO:0000313" key="4">
    <source>
        <dbReference type="EMBL" id="RVX69156.1"/>
    </source>
</evidence>
<dbReference type="FunFam" id="1.25.40.570:FF:000021">
    <property type="entry name" value="Putative proteasome regulatory particle subunit"/>
    <property type="match status" value="1"/>
</dbReference>
<dbReference type="InterPro" id="IPR036390">
    <property type="entry name" value="WH_DNA-bd_sf"/>
</dbReference>
<feature type="domain" description="PCI" evidence="3">
    <location>
        <begin position="231"/>
        <end position="447"/>
    </location>
</feature>
<dbReference type="SMART" id="SM00088">
    <property type="entry name" value="PINT"/>
    <property type="match status" value="1"/>
</dbReference>
<dbReference type="Pfam" id="PF01399">
    <property type="entry name" value="PCI"/>
    <property type="match status" value="1"/>
</dbReference>
<keyword evidence="1" id="KW-0647">Proteasome</keyword>
<protein>
    <recommendedName>
        <fullName evidence="3">PCI domain-containing protein</fullName>
    </recommendedName>
</protein>
<accession>A0A438N0D2</accession>
<reference evidence="4 5" key="1">
    <citation type="submission" date="2017-03" db="EMBL/GenBank/DDBJ databases">
        <title>Genomes of endolithic fungi from Antarctica.</title>
        <authorList>
            <person name="Coleine C."/>
            <person name="Masonjones S."/>
            <person name="Stajich J.E."/>
        </authorList>
    </citation>
    <scope>NUCLEOTIDE SEQUENCE [LARGE SCALE GENOMIC DNA]</scope>
    <source>
        <strain evidence="4 5">CCFEE 6314</strain>
    </source>
</reference>
<evidence type="ECO:0000313" key="5">
    <source>
        <dbReference type="Proteomes" id="UP000288859"/>
    </source>
</evidence>
<evidence type="ECO:0000256" key="2">
    <source>
        <dbReference type="SAM" id="Coils"/>
    </source>
</evidence>
<dbReference type="EMBL" id="NAJM01000031">
    <property type="protein sequence ID" value="RVX69156.1"/>
    <property type="molecule type" value="Genomic_DNA"/>
</dbReference>
<dbReference type="PANTHER" id="PTHR14145">
    <property type="entry name" value="26S PROTESOME SUBUNIT 6"/>
    <property type="match status" value="1"/>
</dbReference>
<dbReference type="AlphaFoldDB" id="A0A438N0D2"/>
<dbReference type="GO" id="GO:0005838">
    <property type="term" value="C:proteasome regulatory particle"/>
    <property type="evidence" value="ECO:0007669"/>
    <property type="project" value="TreeGrafter"/>
</dbReference>
<feature type="coiled-coil region" evidence="2">
    <location>
        <begin position="108"/>
        <end position="144"/>
    </location>
</feature>
<dbReference type="SUPFAM" id="SSF46785">
    <property type="entry name" value="Winged helix' DNA-binding domain"/>
    <property type="match status" value="1"/>
</dbReference>
<sequence>MGSDPQFAKYPDLKLAQHIFSLTTSSGTPQPTSLNYLQNAIREHKMAPLYRHLAHPTEGVLNSVGESTAQSAATPKPPTRRASLVSSNLIPLKRLVPPGVLPWDEVLYEQLKADNDKELEGFQKEEEEAEEKAGETEVQAARSKRADFWARVGDKDKAIAAYEKVFDKTGPLGTKIDLVLAIIRIGLFFNDKLFVKKQVERANILVESGGDWDRRNRLKAYKGLHLLTVRSYNLAAPLLLDSLSTFTSYELCSYSALVTYAVLAGSLSLKRVDFKAKVVDAPEIKAILGDGEDKGPGADEEMKDVSAATAERATGLVNLSTLGTGSATEAQDEVPVDMSPLAGLVNSLYAGNYRNFFLSLAAVEENFLTQDRYLFEHRAWFVREMRLRGYQQLLQSYRVVGLATMASAFGVSVDFLDKDLAKFIAAGRVSCTIDRVQGVIETTRPDDKNKQYADIVKQGDALITKLQKYGQAVRLRGSERA</sequence>
<comment type="caution">
    <text evidence="4">The sequence shown here is derived from an EMBL/GenBank/DDBJ whole genome shotgun (WGS) entry which is preliminary data.</text>
</comment>
<name>A0A438N0D2_EXOME</name>
<dbReference type="PANTHER" id="PTHR14145:SF1">
    <property type="entry name" value="26S PROTEASOME NON-ATPASE REGULATORY SUBUNIT 6"/>
    <property type="match status" value="1"/>
</dbReference>
<dbReference type="GO" id="GO:0043161">
    <property type="term" value="P:proteasome-mediated ubiquitin-dependent protein catabolic process"/>
    <property type="evidence" value="ECO:0007669"/>
    <property type="project" value="TreeGrafter"/>
</dbReference>
<keyword evidence="2" id="KW-0175">Coiled coil</keyword>
<dbReference type="VEuPathDB" id="FungiDB:PV10_03307"/>
<dbReference type="Pfam" id="PF10602">
    <property type="entry name" value="RPN7"/>
    <property type="match status" value="1"/>
</dbReference>
<dbReference type="Proteomes" id="UP000288859">
    <property type="component" value="Unassembled WGS sequence"/>
</dbReference>
<evidence type="ECO:0000259" key="3">
    <source>
        <dbReference type="PROSITE" id="PS50250"/>
    </source>
</evidence>
<dbReference type="OrthoDB" id="1452at2759"/>
<dbReference type="InterPro" id="IPR045135">
    <property type="entry name" value="Rpn7_N"/>
</dbReference>
<dbReference type="InterPro" id="IPR000717">
    <property type="entry name" value="PCI_dom"/>
</dbReference>
<dbReference type="FunFam" id="1.25.40.570:FF:000013">
    <property type="entry name" value="Proteasome regulatory particle subunit (RpnG)"/>
    <property type="match status" value="1"/>
</dbReference>
<dbReference type="InterPro" id="IPR049549">
    <property type="entry name" value="RPN7_PSMD6_C"/>
</dbReference>
<gene>
    <name evidence="4" type="ORF">B0A52_07132</name>
</gene>